<dbReference type="Pfam" id="PF12833">
    <property type="entry name" value="HTH_18"/>
    <property type="match status" value="1"/>
</dbReference>
<gene>
    <name evidence="5" type="ORF">GKJPGBOP_04441</name>
</gene>
<evidence type="ECO:0000313" key="6">
    <source>
        <dbReference type="Proteomes" id="UP000286746"/>
    </source>
</evidence>
<evidence type="ECO:0000313" key="5">
    <source>
        <dbReference type="EMBL" id="GCD44731.1"/>
    </source>
</evidence>
<comment type="caution">
    <text evidence="5">The sequence shown here is derived from an EMBL/GenBank/DDBJ whole genome shotgun (WGS) entry which is preliminary data.</text>
</comment>
<protein>
    <submittedName>
        <fullName evidence="5">Transcriptional regulator</fullName>
    </submittedName>
</protein>
<dbReference type="InterPro" id="IPR035418">
    <property type="entry name" value="AraC-bd_2"/>
</dbReference>
<evidence type="ECO:0000256" key="2">
    <source>
        <dbReference type="ARBA" id="ARBA00023125"/>
    </source>
</evidence>
<dbReference type="GO" id="GO:0043565">
    <property type="term" value="F:sequence-specific DNA binding"/>
    <property type="evidence" value="ECO:0007669"/>
    <property type="project" value="InterPro"/>
</dbReference>
<dbReference type="Pfam" id="PF14525">
    <property type="entry name" value="AraC_binding_2"/>
    <property type="match status" value="1"/>
</dbReference>
<proteinExistence type="predicted"/>
<dbReference type="EMBL" id="BHZD01000001">
    <property type="protein sequence ID" value="GCD44731.1"/>
    <property type="molecule type" value="Genomic_DNA"/>
</dbReference>
<dbReference type="PROSITE" id="PS01124">
    <property type="entry name" value="HTH_ARAC_FAMILY_2"/>
    <property type="match status" value="1"/>
</dbReference>
<dbReference type="AlphaFoldDB" id="A0A401W641"/>
<dbReference type="SUPFAM" id="SSF46689">
    <property type="entry name" value="Homeodomain-like"/>
    <property type="match status" value="1"/>
</dbReference>
<name>A0A401W641_STREY</name>
<sequence>MGTLKFDSEDMGLTEEFLSRAYTRMKIGGAAEHTRAQVSRNSVGSTSVDRLAFDYDMSHDAQPIGKVCLCTVQSGTIVRQYGGGTESLFGPGDAFLYTPHDRPYAGVIQRARYHLIMFDPVLLDQVATALPGRRPDTVRLTGDRPVSPAAAQNLQRTIEHLRDDVLAQPAVRDAPLITSAASQLLAASVLNTFPNNVVTDPGIQDRRDAHPATLRRAVTFIEDHADADISAADIAAAARVSIRALQLTFRRHLGTTPVSYLRRVRLAHAHRDLLAAGPGTDATVTVIAARWGFLHPGRFAADYRRAYGRSPRETLSQLPP</sequence>
<evidence type="ECO:0000256" key="3">
    <source>
        <dbReference type="ARBA" id="ARBA00023163"/>
    </source>
</evidence>
<organism evidence="5 6">
    <name type="scientific">Streptomyces paromomycinus</name>
    <name type="common">Streptomyces rimosus subsp. paromomycinus</name>
    <dbReference type="NCBI Taxonomy" id="92743"/>
    <lineage>
        <taxon>Bacteria</taxon>
        <taxon>Bacillati</taxon>
        <taxon>Actinomycetota</taxon>
        <taxon>Actinomycetes</taxon>
        <taxon>Kitasatosporales</taxon>
        <taxon>Streptomycetaceae</taxon>
        <taxon>Streptomyces</taxon>
    </lineage>
</organism>
<dbReference type="PANTHER" id="PTHR46796">
    <property type="entry name" value="HTH-TYPE TRANSCRIPTIONAL ACTIVATOR RHAS-RELATED"/>
    <property type="match status" value="1"/>
</dbReference>
<evidence type="ECO:0000256" key="1">
    <source>
        <dbReference type="ARBA" id="ARBA00023015"/>
    </source>
</evidence>
<keyword evidence="2" id="KW-0238">DNA-binding</keyword>
<dbReference type="GO" id="GO:0003700">
    <property type="term" value="F:DNA-binding transcription factor activity"/>
    <property type="evidence" value="ECO:0007669"/>
    <property type="project" value="InterPro"/>
</dbReference>
<dbReference type="Proteomes" id="UP000286746">
    <property type="component" value="Unassembled WGS sequence"/>
</dbReference>
<dbReference type="Gene3D" id="1.10.10.60">
    <property type="entry name" value="Homeodomain-like"/>
    <property type="match status" value="1"/>
</dbReference>
<dbReference type="InterPro" id="IPR009057">
    <property type="entry name" value="Homeodomain-like_sf"/>
</dbReference>
<keyword evidence="3" id="KW-0804">Transcription</keyword>
<keyword evidence="6" id="KW-1185">Reference proteome</keyword>
<keyword evidence="1" id="KW-0805">Transcription regulation</keyword>
<reference evidence="5 6" key="1">
    <citation type="submission" date="2018-11" db="EMBL/GenBank/DDBJ databases">
        <title>Whole genome sequence of Streptomyces paromomycinus NBRC 15454(T).</title>
        <authorList>
            <person name="Komaki H."/>
            <person name="Tamura T."/>
        </authorList>
    </citation>
    <scope>NUCLEOTIDE SEQUENCE [LARGE SCALE GENOMIC DNA]</scope>
    <source>
        <strain evidence="5 6">NBRC 15454</strain>
    </source>
</reference>
<accession>A0A401W641</accession>
<feature type="domain" description="HTH araC/xylS-type" evidence="4">
    <location>
        <begin position="215"/>
        <end position="317"/>
    </location>
</feature>
<dbReference type="PANTHER" id="PTHR46796:SF12">
    <property type="entry name" value="HTH-TYPE DNA-BINDING TRANSCRIPTIONAL ACTIVATOR EUTR"/>
    <property type="match status" value="1"/>
</dbReference>
<evidence type="ECO:0000259" key="4">
    <source>
        <dbReference type="PROSITE" id="PS01124"/>
    </source>
</evidence>
<dbReference type="RefSeq" id="WP_125055509.1">
    <property type="nucleotide sequence ID" value="NZ_BHZD01000001.1"/>
</dbReference>
<dbReference type="SMART" id="SM00342">
    <property type="entry name" value="HTH_ARAC"/>
    <property type="match status" value="1"/>
</dbReference>
<dbReference type="InterPro" id="IPR050204">
    <property type="entry name" value="AraC_XylS_family_regulators"/>
</dbReference>
<dbReference type="InterPro" id="IPR018060">
    <property type="entry name" value="HTH_AraC"/>
</dbReference>